<reference evidence="1 2" key="1">
    <citation type="submission" date="2016-05" db="EMBL/GenBank/DDBJ databases">
        <authorList>
            <person name="Lavstsen T."/>
            <person name="Jespersen J.S."/>
        </authorList>
    </citation>
    <scope>NUCLEOTIDE SEQUENCE [LARGE SCALE GENOMIC DNA]</scope>
</reference>
<protein>
    <submittedName>
        <fullName evidence="1">Putative minor tail protein</fullName>
    </submittedName>
</protein>
<dbReference type="RefSeq" id="YP_009284274.1">
    <property type="nucleotide sequence ID" value="NC_031048.1"/>
</dbReference>
<keyword evidence="2" id="KW-1185">Reference proteome</keyword>
<name>A0A193GYB4_9CAUD</name>
<evidence type="ECO:0000313" key="1">
    <source>
        <dbReference type="EMBL" id="ANN86118.1"/>
    </source>
</evidence>
<organism evidence="1 2">
    <name type="scientific">Enterobacter phage Arya</name>
    <dbReference type="NCBI Taxonomy" id="1864622"/>
    <lineage>
        <taxon>Viruses</taxon>
        <taxon>Duplodnaviria</taxon>
        <taxon>Heunggongvirae</taxon>
        <taxon>Uroviricota</taxon>
        <taxon>Caudoviricetes</taxon>
        <taxon>Iiscvirinae</taxon>
        <taxon>Aryavirus</taxon>
        <taxon>Aryavirus arya</taxon>
    </lineage>
</organism>
<dbReference type="KEGG" id="vg:29064917"/>
<dbReference type="OrthoDB" id="10511at10239"/>
<gene>
    <name evidence="1" type="ORF">BI096_gp10</name>
</gene>
<dbReference type="EMBL" id="KX231828">
    <property type="protein sequence ID" value="ANN86118.1"/>
    <property type="molecule type" value="Genomic_DNA"/>
</dbReference>
<proteinExistence type="predicted"/>
<reference evidence="1 2" key="2">
    <citation type="submission" date="2016-07" db="EMBL/GenBank/DDBJ databases">
        <title>Whole genome sequeicing and characterization of Enterobacter phage Arya isolated from the termite gut.</title>
        <authorList>
            <person name="Tikhe C."/>
            <person name="Husseneder C."/>
        </authorList>
    </citation>
    <scope>NUCLEOTIDE SEQUENCE [LARGE SCALE GENOMIC DNA]</scope>
</reference>
<sequence>MNANTNIDLEILHDAIVADIKAAFPSLVTVEFYQDEPEMRKNLPIPACLLTLSEMEVDPEIDPGTEQLAVNATFEAYFIINSLRTPRAKLAIRKNIAAFMAWLRLRRWTNPADTSKKLPTGPAYVMGGYPDDFQPEIDKYEVWRVEWQQVIHLGETIWTDEGTTPQNPVYSWAPDIGNGNEDKYQDAV</sequence>
<accession>A0A193GYB4</accession>
<dbReference type="Proteomes" id="UP000201689">
    <property type="component" value="Segment"/>
</dbReference>
<dbReference type="GeneID" id="29064917"/>
<evidence type="ECO:0000313" key="2">
    <source>
        <dbReference type="Proteomes" id="UP000201689"/>
    </source>
</evidence>